<evidence type="ECO:0000313" key="3">
    <source>
        <dbReference type="EMBL" id="ELU07925.1"/>
    </source>
</evidence>
<dbReference type="EMBL" id="AMQN01006919">
    <property type="status" value="NOT_ANNOTATED_CDS"/>
    <property type="molecule type" value="Genomic_DNA"/>
</dbReference>
<name>R7UNX4_CAPTE</name>
<dbReference type="PANTHER" id="PTHR32026">
    <property type="entry name" value="METHYLTRANSFERASE-LIKE PROTEIN 24"/>
    <property type="match status" value="1"/>
</dbReference>
<dbReference type="HOGENOM" id="CLU_880663_0_0_1"/>
<keyword evidence="1" id="KW-0732">Signal</keyword>
<feature type="chain" id="PRO_5008788206" description="Methyltransferase domain-containing protein" evidence="1">
    <location>
        <begin position="27"/>
        <end position="316"/>
    </location>
</feature>
<dbReference type="AlphaFoldDB" id="R7UNX4"/>
<proteinExistence type="predicted"/>
<reference evidence="3 5" key="2">
    <citation type="journal article" date="2013" name="Nature">
        <title>Insights into bilaterian evolution from three spiralian genomes.</title>
        <authorList>
            <person name="Simakov O."/>
            <person name="Marletaz F."/>
            <person name="Cho S.J."/>
            <person name="Edsinger-Gonzales E."/>
            <person name="Havlak P."/>
            <person name="Hellsten U."/>
            <person name="Kuo D.H."/>
            <person name="Larsson T."/>
            <person name="Lv J."/>
            <person name="Arendt D."/>
            <person name="Savage R."/>
            <person name="Osoegawa K."/>
            <person name="de Jong P."/>
            <person name="Grimwood J."/>
            <person name="Chapman J.A."/>
            <person name="Shapiro H."/>
            <person name="Aerts A."/>
            <person name="Otillar R.P."/>
            <person name="Terry A.Y."/>
            <person name="Boore J.L."/>
            <person name="Grigoriev I.V."/>
            <person name="Lindberg D.R."/>
            <person name="Seaver E.C."/>
            <person name="Weisblat D.A."/>
            <person name="Putnam N.H."/>
            <person name="Rokhsar D.S."/>
        </authorList>
    </citation>
    <scope>NUCLEOTIDE SEQUENCE</scope>
    <source>
        <strain evidence="3 5">I ESC-2004</strain>
    </source>
</reference>
<organism evidence="3">
    <name type="scientific">Capitella teleta</name>
    <name type="common">Polychaete worm</name>
    <dbReference type="NCBI Taxonomy" id="283909"/>
    <lineage>
        <taxon>Eukaryota</taxon>
        <taxon>Metazoa</taxon>
        <taxon>Spiralia</taxon>
        <taxon>Lophotrochozoa</taxon>
        <taxon>Annelida</taxon>
        <taxon>Polychaeta</taxon>
        <taxon>Sedentaria</taxon>
        <taxon>Scolecida</taxon>
        <taxon>Capitellidae</taxon>
        <taxon>Capitella</taxon>
    </lineage>
</organism>
<reference evidence="4" key="3">
    <citation type="submission" date="2015-06" db="UniProtKB">
        <authorList>
            <consortium name="EnsemblMetazoa"/>
        </authorList>
    </citation>
    <scope>IDENTIFICATION</scope>
</reference>
<gene>
    <name evidence="3" type="ORF">CAPTEDRAFT_226622</name>
</gene>
<evidence type="ECO:0000256" key="1">
    <source>
        <dbReference type="SAM" id="SignalP"/>
    </source>
</evidence>
<protein>
    <recommendedName>
        <fullName evidence="2">Methyltransferase domain-containing protein</fullName>
    </recommendedName>
</protein>
<dbReference type="EMBL" id="KB299519">
    <property type="protein sequence ID" value="ELU07925.1"/>
    <property type="molecule type" value="Genomic_DNA"/>
</dbReference>
<accession>R7UNX4</accession>
<reference evidence="5" key="1">
    <citation type="submission" date="2012-12" db="EMBL/GenBank/DDBJ databases">
        <authorList>
            <person name="Hellsten U."/>
            <person name="Grimwood J."/>
            <person name="Chapman J.A."/>
            <person name="Shapiro H."/>
            <person name="Aerts A."/>
            <person name="Otillar R.P."/>
            <person name="Terry A.Y."/>
            <person name="Boore J.L."/>
            <person name="Simakov O."/>
            <person name="Marletaz F."/>
            <person name="Cho S.-J."/>
            <person name="Edsinger-Gonzales E."/>
            <person name="Havlak P."/>
            <person name="Kuo D.-H."/>
            <person name="Larsson T."/>
            <person name="Lv J."/>
            <person name="Arendt D."/>
            <person name="Savage R."/>
            <person name="Osoegawa K."/>
            <person name="de Jong P."/>
            <person name="Lindberg D.R."/>
            <person name="Seaver E.C."/>
            <person name="Weisblat D.A."/>
            <person name="Putnam N.H."/>
            <person name="Grigoriev I.V."/>
            <person name="Rokhsar D.S."/>
        </authorList>
    </citation>
    <scope>NUCLEOTIDE SEQUENCE</scope>
    <source>
        <strain evidence="5">I ESC-2004</strain>
    </source>
</reference>
<dbReference type="EnsemblMetazoa" id="CapteT226622">
    <property type="protein sequence ID" value="CapteP226622"/>
    <property type="gene ID" value="CapteG226622"/>
</dbReference>
<feature type="signal peptide" evidence="1">
    <location>
        <begin position="1"/>
        <end position="26"/>
    </location>
</feature>
<evidence type="ECO:0000313" key="4">
    <source>
        <dbReference type="EnsemblMetazoa" id="CapteP226622"/>
    </source>
</evidence>
<feature type="domain" description="Methyltransferase" evidence="2">
    <location>
        <begin position="163"/>
        <end position="222"/>
    </location>
</feature>
<dbReference type="OrthoDB" id="10006218at2759"/>
<dbReference type="InterPro" id="IPR026913">
    <property type="entry name" value="METTL24"/>
</dbReference>
<dbReference type="InterPro" id="IPR025714">
    <property type="entry name" value="Methyltranfer_dom"/>
</dbReference>
<dbReference type="Proteomes" id="UP000014760">
    <property type="component" value="Unassembled WGS sequence"/>
</dbReference>
<dbReference type="Pfam" id="PF13383">
    <property type="entry name" value="Methyltransf_22"/>
    <property type="match status" value="1"/>
</dbReference>
<dbReference type="PANTHER" id="PTHR32026:SF10">
    <property type="entry name" value="METHYLTRANSFERASE-LIKE PROTEIN 24-RELATED"/>
    <property type="match status" value="1"/>
</dbReference>
<evidence type="ECO:0000313" key="5">
    <source>
        <dbReference type="Proteomes" id="UP000014760"/>
    </source>
</evidence>
<evidence type="ECO:0000259" key="2">
    <source>
        <dbReference type="Pfam" id="PF13383"/>
    </source>
</evidence>
<sequence length="316" mass="36724">MLKRKGTFIWLLVGIVLVLMLIKTFSQVKNESETQEIFMHEVDLPLPVYEVWKYRWQDRLLAPKLLAADPDDDDLANTPHEEFQDGSSIKKTICNPRQLEEVPGAQIIGDNEEIYVESEMKPRTICNPRQLLCERRRDPLFDGLHKIDAQELTHSVGLKGEVKGNITYHNIGLWGDDFENSNGWQMMKFSSIVKKLGHENRVIDVVKMDGRGAEWPFFRDIAMDPSPLDRVKQFIFDAYAPRRKPRKQIMRMTDYAQVFRSVSLIKRLGFRNFWHHGADMSQACCNWWADLVPPQISGADTTICCYQVFLVNMNYL</sequence>
<keyword evidence="5" id="KW-1185">Reference proteome</keyword>